<dbReference type="InterPro" id="IPR024790">
    <property type="entry name" value="APC4_long_dom"/>
</dbReference>
<evidence type="ECO:0000256" key="17">
    <source>
        <dbReference type="ARBA" id="ARBA00031847"/>
    </source>
</evidence>
<protein>
    <recommendedName>
        <fullName evidence="5">ATP-dependent DNA helicase II subunit 2</fullName>
        <ecNumber evidence="4">3.6.4.12</ecNumber>
    </recommendedName>
    <alternativeName>
        <fullName evidence="17">ATP-dependent DNA helicase II subunit Ku80</fullName>
    </alternativeName>
</protein>
<keyword evidence="12" id="KW-0779">Telomere</keyword>
<dbReference type="SMART" id="SM00559">
    <property type="entry name" value="Ku78"/>
    <property type="match status" value="1"/>
</dbReference>
<evidence type="ECO:0000256" key="12">
    <source>
        <dbReference type="ARBA" id="ARBA00022895"/>
    </source>
</evidence>
<dbReference type="GO" id="GO:0006303">
    <property type="term" value="P:double-strand break repair via nonhomologous end joining"/>
    <property type="evidence" value="ECO:0007669"/>
    <property type="project" value="InterPro"/>
</dbReference>
<dbReference type="InterPro" id="IPR036465">
    <property type="entry name" value="vWFA_dom_sf"/>
</dbReference>
<evidence type="ECO:0000313" key="21">
    <source>
        <dbReference type="Proteomes" id="UP001217754"/>
    </source>
</evidence>
<organism evidence="20 21">
    <name type="scientific">Malassezia japonica</name>
    <dbReference type="NCBI Taxonomy" id="223818"/>
    <lineage>
        <taxon>Eukaryota</taxon>
        <taxon>Fungi</taxon>
        <taxon>Dikarya</taxon>
        <taxon>Basidiomycota</taxon>
        <taxon>Ustilaginomycotina</taxon>
        <taxon>Malasseziomycetes</taxon>
        <taxon>Malasseziales</taxon>
        <taxon>Malasseziaceae</taxon>
        <taxon>Malassezia</taxon>
    </lineage>
</organism>
<dbReference type="PANTHER" id="PTHR12604">
    <property type="entry name" value="KU AUTOANTIGEN DNA HELICASE"/>
    <property type="match status" value="1"/>
</dbReference>
<dbReference type="GO" id="GO:0005524">
    <property type="term" value="F:ATP binding"/>
    <property type="evidence" value="ECO:0007669"/>
    <property type="project" value="UniProtKB-KW"/>
</dbReference>
<dbReference type="Gene3D" id="1.25.40.240">
    <property type="entry name" value="Ku, C-terminal domain"/>
    <property type="match status" value="1"/>
</dbReference>
<dbReference type="EC" id="3.6.4.12" evidence="4"/>
<keyword evidence="21" id="KW-1185">Reference proteome</keyword>
<feature type="domain" description="VWFA" evidence="19">
    <location>
        <begin position="10"/>
        <end position="173"/>
    </location>
</feature>
<dbReference type="InterPro" id="IPR024193">
    <property type="entry name" value="Ku80"/>
</dbReference>
<proteinExistence type="inferred from homology"/>
<dbReference type="InterPro" id="IPR016194">
    <property type="entry name" value="SPOC-like_C_dom_sf"/>
</dbReference>
<dbReference type="GO" id="GO:0042162">
    <property type="term" value="F:telomeric DNA binding"/>
    <property type="evidence" value="ECO:0007669"/>
    <property type="project" value="InterPro"/>
</dbReference>
<dbReference type="CDD" id="cd00873">
    <property type="entry name" value="KU80"/>
    <property type="match status" value="1"/>
</dbReference>
<evidence type="ECO:0000256" key="6">
    <source>
        <dbReference type="ARBA" id="ARBA00022454"/>
    </source>
</evidence>
<dbReference type="InterPro" id="IPR014893">
    <property type="entry name" value="Ku_PK_bind"/>
</dbReference>
<evidence type="ECO:0000256" key="3">
    <source>
        <dbReference type="ARBA" id="ARBA00007726"/>
    </source>
</evidence>
<accession>A0AAF0J9T5</accession>
<keyword evidence="11" id="KW-0067">ATP-binding</keyword>
<dbReference type="GO" id="GO:0016787">
    <property type="term" value="F:hydrolase activity"/>
    <property type="evidence" value="ECO:0007669"/>
    <property type="project" value="UniProtKB-KW"/>
</dbReference>
<evidence type="ECO:0000256" key="14">
    <source>
        <dbReference type="ARBA" id="ARBA00023172"/>
    </source>
</evidence>
<dbReference type="Pfam" id="PF02735">
    <property type="entry name" value="Ku"/>
    <property type="match status" value="1"/>
</dbReference>
<keyword evidence="16" id="KW-0539">Nucleus</keyword>
<comment type="similarity">
    <text evidence="3">Belongs to the ku80 family.</text>
</comment>
<dbReference type="PROSITE" id="PS50234">
    <property type="entry name" value="VWFA"/>
    <property type="match status" value="1"/>
</dbReference>
<dbReference type="SUPFAM" id="SSF53300">
    <property type="entry name" value="vWA-like"/>
    <property type="match status" value="1"/>
</dbReference>
<dbReference type="Proteomes" id="UP001217754">
    <property type="component" value="Chromosome 2"/>
</dbReference>
<dbReference type="Pfam" id="PF08785">
    <property type="entry name" value="Ku_PK_bind"/>
    <property type="match status" value="1"/>
</dbReference>
<dbReference type="InterPro" id="IPR036494">
    <property type="entry name" value="Ku_C_sf"/>
</dbReference>
<dbReference type="Gene3D" id="3.40.50.410">
    <property type="entry name" value="von Willebrand factor, type A domain"/>
    <property type="match status" value="1"/>
</dbReference>
<comment type="subcellular location">
    <subcellularLocation>
        <location evidence="2">Chromosome</location>
        <location evidence="2">Telomere</location>
    </subcellularLocation>
    <subcellularLocation>
        <location evidence="1">Nucleus</location>
    </subcellularLocation>
</comment>
<evidence type="ECO:0000256" key="9">
    <source>
        <dbReference type="ARBA" id="ARBA00022801"/>
    </source>
</evidence>
<dbReference type="Gene3D" id="2.40.290.10">
    <property type="match status" value="1"/>
</dbReference>
<evidence type="ECO:0000259" key="19">
    <source>
        <dbReference type="PROSITE" id="PS50234"/>
    </source>
</evidence>
<reference evidence="20" key="1">
    <citation type="submission" date="2023-03" db="EMBL/GenBank/DDBJ databases">
        <title>Mating type loci evolution in Malassezia.</title>
        <authorList>
            <person name="Coelho M.A."/>
        </authorList>
    </citation>
    <scope>NUCLEOTIDE SEQUENCE</scope>
    <source>
        <strain evidence="20">CBS 9431</strain>
    </source>
</reference>
<dbReference type="SUPFAM" id="SSF100939">
    <property type="entry name" value="SPOC domain-like"/>
    <property type="match status" value="1"/>
</dbReference>
<gene>
    <name evidence="20" type="primary">YKU80</name>
    <name evidence="20" type="ORF">MJAP1_001539</name>
</gene>
<keyword evidence="7" id="KW-0547">Nucleotide-binding</keyword>
<name>A0AAF0J9T5_9BASI</name>
<keyword evidence="13" id="KW-0238">DNA-binding</keyword>
<keyword evidence="15" id="KW-0234">DNA repair</keyword>
<evidence type="ECO:0000256" key="10">
    <source>
        <dbReference type="ARBA" id="ARBA00022806"/>
    </source>
</evidence>
<evidence type="ECO:0000256" key="15">
    <source>
        <dbReference type="ARBA" id="ARBA00023204"/>
    </source>
</evidence>
<dbReference type="GO" id="GO:0000781">
    <property type="term" value="C:chromosome, telomeric region"/>
    <property type="evidence" value="ECO:0007669"/>
    <property type="project" value="UniProtKB-SubCell"/>
</dbReference>
<keyword evidence="9" id="KW-0378">Hydrolase</keyword>
<dbReference type="GeneID" id="85225188"/>
<dbReference type="SUPFAM" id="SSF101420">
    <property type="entry name" value="C-terminal domain of Ku80"/>
    <property type="match status" value="1"/>
</dbReference>
<dbReference type="GO" id="GO:0000723">
    <property type="term" value="P:telomere maintenance"/>
    <property type="evidence" value="ECO:0007669"/>
    <property type="project" value="InterPro"/>
</dbReference>
<evidence type="ECO:0000256" key="5">
    <source>
        <dbReference type="ARBA" id="ARBA00021792"/>
    </source>
</evidence>
<feature type="compositionally biased region" description="Acidic residues" evidence="18">
    <location>
        <begin position="573"/>
        <end position="583"/>
    </location>
</feature>
<dbReference type="GO" id="GO:0006310">
    <property type="term" value="P:DNA recombination"/>
    <property type="evidence" value="ECO:0007669"/>
    <property type="project" value="UniProtKB-KW"/>
</dbReference>
<keyword evidence="8" id="KW-0227">DNA damage</keyword>
<evidence type="ECO:0000256" key="16">
    <source>
        <dbReference type="ARBA" id="ARBA00023242"/>
    </source>
</evidence>
<sequence length="1549" mass="169060">MASSLGQRTLVTFVLDVSEPMGTSDGGRSRLDRSTAFASLRVLEMMLRGLATIKVCLIAYGSERTNNIVRRNGVTEGYEGVDEVWPPSRPTLATLEVLSALRPARRATRCDPLDALIVAIVSMVDKQHGEPSPAWTRIVYLVTRADVTLNTADVEMIKARLAQESIQLRVMGFDFPASPMQAPKLEAPPTVPWFNVGFWRTMLDGLPHAAYASAEDAEEQALLPNTQLARSAPTSLQLTFGRPDGDEAHTLSIAVQLLKATAVQRPMTQRKVLKKEDGAPQAVDARRVYYKVADVLHAEDLDQVKPLPDESHASFQRAFKLGASLVPMQHAMEAPLETHQGLEVLHFVHASTYRREFHLGETHYVIANPKSPRAQIALSSLVQAALVKDVYILCRLVSREHADPKLCVLAPLVEQEMDCFCMTRVPFREDVKRFAFPPLDRVPTKTGSELTEHATIPTAAQQQDMDAFVDAMDLMDMDPDGDAEGWYAPQLSFNPAIHGVKNAVKWRFLAPDKTELPELHPVLRQFLATPDDAEARARPVRDACANAFAPPQRAAPKRDAPSTPSKKPRADSDSDATPDEDAPDVSTEYVAVPDGRIRTAHAVDDFEALVYSTEAVTETCNAMQQVLFALIAQNPSASQFPAICRALHAYRAAAMELEEAVPFNRFLRKWKKRVLAMVPALWDDALQHREDLGLITHDQDAAHRSDVTAQDATMTEQRRVELPKTAQLLASACNPCMDLIALLCLDSAPPLAAVGPPGLTPAQLAMRQKMLAFQARRLGVTNPAAGRQQQSGARRGPQIKLALWRSGAKSNQVWEVDVVLPKRLFPETDAKDFAETVRVAQVCWSPNGERLAVRLFAMRTGATSVHASALLLYSVYDGSVLYTRTLPYQPSGSGGSCSMQWIPLEVSRVPSQALAMLQALAPLPPVEDVQAQPAHVRPIPGARHAAPAVPKPSAGIAQGDGVLAQLPALAHAADDAETVQTSLLYVFDDTGALSVFLDGTVCLGTCGVLADAVLVHAAPRRAAVLGTSLAQVSLPLHGDRLLAVHHLAQLSTALQHELAHAADAVHCASQAWRTLARPRAAEWHTHLEDLAKRYAVDIGLELMTLVMTGRAAPASEQLLLHNLTEGTTIAMEQDARRGLKLIRRYAGTTLVPACEHMLILLQELQGCAQWPERFASFLGQADVELAQLVGDVQTCHAVAIALQEQTERELLALDEFYKWWRMEQDRQERLKSEEAPHVITSHDTLTVLELLRRGFLSPELDALLGAPEPPKRDADMSADDSNVAPPITDVGEVVYSAPSETPPPSAAAVRDTIAWLENGAPDRPADGNVYAVPQLFSEPESRFHGPRTLPGDARALAERFEGVSARLASLLSNALGQTLEHVSSAEHALPLGDVLCRDDTLCSLPPDTPRTQLHPQLVRSDGPYAVLSDAEASRLHVLHTDETEVRVVDVALPPWRGAAVRMVDVAWLRPGHLLVLGTTGAFFLGVLAVDDPHAWRDVVPLAWHDLTKEREAIEPSRLAVRRASDTLAVLGSDQRTLAHYALPLPSDAM</sequence>
<dbReference type="RefSeq" id="XP_060121477.1">
    <property type="nucleotide sequence ID" value="XM_060265494.1"/>
</dbReference>
<keyword evidence="14" id="KW-0233">DNA recombination</keyword>
<evidence type="ECO:0000256" key="11">
    <source>
        <dbReference type="ARBA" id="ARBA00022840"/>
    </source>
</evidence>
<dbReference type="Gene3D" id="1.10.1600.10">
    <property type="match status" value="1"/>
</dbReference>
<evidence type="ECO:0000256" key="1">
    <source>
        <dbReference type="ARBA" id="ARBA00004123"/>
    </source>
</evidence>
<keyword evidence="10 20" id="KW-0347">Helicase</keyword>
<evidence type="ECO:0000256" key="18">
    <source>
        <dbReference type="SAM" id="MobiDB-lite"/>
    </source>
</evidence>
<evidence type="ECO:0000256" key="2">
    <source>
        <dbReference type="ARBA" id="ARBA00004574"/>
    </source>
</evidence>
<dbReference type="GO" id="GO:0003684">
    <property type="term" value="F:damaged DNA binding"/>
    <property type="evidence" value="ECO:0007669"/>
    <property type="project" value="InterPro"/>
</dbReference>
<evidence type="ECO:0000256" key="7">
    <source>
        <dbReference type="ARBA" id="ARBA00022741"/>
    </source>
</evidence>
<evidence type="ECO:0000256" key="13">
    <source>
        <dbReference type="ARBA" id="ARBA00023125"/>
    </source>
</evidence>
<dbReference type="GO" id="GO:0003690">
    <property type="term" value="F:double-stranded DNA binding"/>
    <property type="evidence" value="ECO:0007669"/>
    <property type="project" value="TreeGrafter"/>
</dbReference>
<dbReference type="EMBL" id="CP119959">
    <property type="protein sequence ID" value="WFD38580.1"/>
    <property type="molecule type" value="Genomic_DNA"/>
</dbReference>
<dbReference type="InterPro" id="IPR006164">
    <property type="entry name" value="DNA_bd_Ku70/Ku80"/>
</dbReference>
<dbReference type="InterPro" id="IPR002035">
    <property type="entry name" value="VWF_A"/>
</dbReference>
<evidence type="ECO:0000256" key="8">
    <source>
        <dbReference type="ARBA" id="ARBA00022763"/>
    </source>
</evidence>
<feature type="region of interest" description="Disordered" evidence="18">
    <location>
        <begin position="547"/>
        <end position="587"/>
    </location>
</feature>
<evidence type="ECO:0000313" key="20">
    <source>
        <dbReference type="EMBL" id="WFD38580.1"/>
    </source>
</evidence>
<dbReference type="GO" id="GO:0043564">
    <property type="term" value="C:Ku70:Ku80 complex"/>
    <property type="evidence" value="ECO:0007669"/>
    <property type="project" value="InterPro"/>
</dbReference>
<evidence type="ECO:0000256" key="4">
    <source>
        <dbReference type="ARBA" id="ARBA00012551"/>
    </source>
</evidence>
<dbReference type="GO" id="GO:0003678">
    <property type="term" value="F:DNA helicase activity"/>
    <property type="evidence" value="ECO:0007669"/>
    <property type="project" value="UniProtKB-EC"/>
</dbReference>
<keyword evidence="6" id="KW-0158">Chromosome</keyword>
<dbReference type="PANTHER" id="PTHR12604:SF4">
    <property type="entry name" value="X-RAY REPAIR CROSS-COMPLEMENTING PROTEIN 5"/>
    <property type="match status" value="1"/>
</dbReference>
<dbReference type="Pfam" id="PF12896">
    <property type="entry name" value="ANAPC4"/>
    <property type="match status" value="1"/>
</dbReference>